<evidence type="ECO:0000256" key="5">
    <source>
        <dbReference type="ARBA" id="ARBA00023015"/>
    </source>
</evidence>
<keyword evidence="7" id="KW-0539">Nucleus</keyword>
<comment type="caution">
    <text evidence="10">The sequence shown here is derived from an EMBL/GenBank/DDBJ whole genome shotgun (WGS) entry which is preliminary data.</text>
</comment>
<keyword evidence="5" id="KW-0805">Transcription regulation</keyword>
<keyword evidence="11" id="KW-1185">Reference proteome</keyword>
<accession>A0ABR4NWA4</accession>
<evidence type="ECO:0000256" key="2">
    <source>
        <dbReference type="ARBA" id="ARBA00009093"/>
    </source>
</evidence>
<reference evidence="10 11" key="1">
    <citation type="submission" date="2024-05" db="EMBL/GenBank/DDBJ databases">
        <title>Long read based assembly of the Candida bracarensis genome reveals expanded adhesin content.</title>
        <authorList>
            <person name="Marcet-Houben M."/>
            <person name="Ksiezopolska E."/>
            <person name="Gabaldon T."/>
        </authorList>
    </citation>
    <scope>NUCLEOTIDE SEQUENCE [LARGE SCALE GENOMIC DNA]</scope>
    <source>
        <strain evidence="10 11">CBM6</strain>
    </source>
</reference>
<dbReference type="PANTHER" id="PTHR10880:SF15">
    <property type="entry name" value="MSL COMPLEX SUBUNIT 3"/>
    <property type="match status" value="1"/>
</dbReference>
<comment type="similarity">
    <text evidence="2">Belongs to the MRG family.</text>
</comment>
<dbReference type="InterPro" id="IPR016197">
    <property type="entry name" value="Chromo-like_dom_sf"/>
</dbReference>
<evidence type="ECO:0000256" key="4">
    <source>
        <dbReference type="ARBA" id="ARBA00022853"/>
    </source>
</evidence>
<dbReference type="SMART" id="SM00298">
    <property type="entry name" value="CHROMO"/>
    <property type="match status" value="1"/>
</dbReference>
<dbReference type="Gene3D" id="2.30.30.140">
    <property type="match status" value="1"/>
</dbReference>
<dbReference type="PANTHER" id="PTHR10880">
    <property type="entry name" value="MORTALITY FACTOR 4-LIKE PROTEIN"/>
    <property type="match status" value="1"/>
</dbReference>
<dbReference type="Gene3D" id="1.10.274.30">
    <property type="entry name" value="MRG domain"/>
    <property type="match status" value="1"/>
</dbReference>
<dbReference type="PROSITE" id="PS51640">
    <property type="entry name" value="MRG"/>
    <property type="match status" value="1"/>
</dbReference>
<dbReference type="InterPro" id="IPR053820">
    <property type="entry name" value="MSL3_chromo-like"/>
</dbReference>
<keyword evidence="6" id="KW-0804">Transcription</keyword>
<evidence type="ECO:0000256" key="7">
    <source>
        <dbReference type="ARBA" id="ARBA00023242"/>
    </source>
</evidence>
<feature type="compositionally biased region" description="Basic and acidic residues" evidence="8">
    <location>
        <begin position="94"/>
        <end position="103"/>
    </location>
</feature>
<evidence type="ECO:0000256" key="3">
    <source>
        <dbReference type="ARBA" id="ARBA00018505"/>
    </source>
</evidence>
<evidence type="ECO:0000313" key="10">
    <source>
        <dbReference type="EMBL" id="KAL3232985.1"/>
    </source>
</evidence>
<sequence>MFEVGGKCLAYHGPLLYEAKILKRWNPKTKKVETTLAPEGSDESAPEVDKSGDFHYFIHYQGWKSSWDEWVDVDRIMEMTEENVDMKKKLALEAKRSAREAQQRAKNSATGRRGQSNSSASAYVDKANGVIGNGTGGNEISGVVIEGSHRHGRSRESSNTKIYDDGDFIPSSASHLVSSTLSGNSAKNRVRIHVPMLLESMLVDDWEIVTKDKKISNLPNPFPVEQILDMFKSDIAERSASPVEVAQLEEYTDGMKQYFDECVGVMLLYKLERLQYELVFYPTAEQQNSPQAEFKFLYGKRPGQLYGVIHLLRLITVLPNMLSNCPGMDMQAIKLITRQSERLLLWIVDRLDDLLPHKVNKSYYTNTSSQYEGVALGL</sequence>
<dbReference type="EMBL" id="JBEVYD010000005">
    <property type="protein sequence ID" value="KAL3232985.1"/>
    <property type="molecule type" value="Genomic_DNA"/>
</dbReference>
<organism evidence="10 11">
    <name type="scientific">Nakaseomyces bracarensis</name>
    <dbReference type="NCBI Taxonomy" id="273131"/>
    <lineage>
        <taxon>Eukaryota</taxon>
        <taxon>Fungi</taxon>
        <taxon>Dikarya</taxon>
        <taxon>Ascomycota</taxon>
        <taxon>Saccharomycotina</taxon>
        <taxon>Saccharomycetes</taxon>
        <taxon>Saccharomycetales</taxon>
        <taxon>Saccharomycetaceae</taxon>
        <taxon>Nakaseomyces</taxon>
    </lineage>
</organism>
<feature type="region of interest" description="Disordered" evidence="8">
    <location>
        <begin position="94"/>
        <end position="121"/>
    </location>
</feature>
<evidence type="ECO:0000256" key="1">
    <source>
        <dbReference type="ARBA" id="ARBA00004123"/>
    </source>
</evidence>
<proteinExistence type="inferred from homology"/>
<dbReference type="InterPro" id="IPR008676">
    <property type="entry name" value="MRG"/>
</dbReference>
<comment type="subcellular location">
    <subcellularLocation>
        <location evidence="1">Nucleus</location>
    </subcellularLocation>
</comment>
<gene>
    <name evidence="10" type="ORF">RNJ44_04901</name>
</gene>
<dbReference type="InterPro" id="IPR000953">
    <property type="entry name" value="Chromo/chromo_shadow_dom"/>
</dbReference>
<dbReference type="SUPFAM" id="SSF54160">
    <property type="entry name" value="Chromo domain-like"/>
    <property type="match status" value="1"/>
</dbReference>
<dbReference type="PIRSF" id="PIRSF038133">
    <property type="entry name" value="HAT_Nua4_EAF3/MRG15"/>
    <property type="match status" value="1"/>
</dbReference>
<feature type="compositionally biased region" description="Polar residues" evidence="8">
    <location>
        <begin position="104"/>
        <end position="121"/>
    </location>
</feature>
<protein>
    <recommendedName>
        <fullName evidence="3">Chromatin modification-related protein EAF3</fullName>
    </recommendedName>
</protein>
<dbReference type="Pfam" id="PF05712">
    <property type="entry name" value="MRG"/>
    <property type="match status" value="1"/>
</dbReference>
<evidence type="ECO:0000256" key="6">
    <source>
        <dbReference type="ARBA" id="ARBA00023163"/>
    </source>
</evidence>
<evidence type="ECO:0000313" key="11">
    <source>
        <dbReference type="Proteomes" id="UP001623330"/>
    </source>
</evidence>
<evidence type="ECO:0000259" key="9">
    <source>
        <dbReference type="SMART" id="SM00298"/>
    </source>
</evidence>
<dbReference type="InterPro" id="IPR026541">
    <property type="entry name" value="MRG_dom"/>
</dbReference>
<dbReference type="Proteomes" id="UP001623330">
    <property type="component" value="Unassembled WGS sequence"/>
</dbReference>
<name>A0ABR4NWA4_9SACH</name>
<keyword evidence="4" id="KW-0156">Chromatin regulator</keyword>
<dbReference type="Pfam" id="PF22732">
    <property type="entry name" value="MSL3_chromo-like"/>
    <property type="match status" value="1"/>
</dbReference>
<feature type="domain" description="Chromo" evidence="9">
    <location>
        <begin position="16"/>
        <end position="92"/>
    </location>
</feature>
<dbReference type="InterPro" id="IPR038217">
    <property type="entry name" value="MRG_C_sf"/>
</dbReference>
<evidence type="ECO:0000256" key="8">
    <source>
        <dbReference type="SAM" id="MobiDB-lite"/>
    </source>
</evidence>